<reference evidence="2" key="1">
    <citation type="submission" date="2018-02" db="EMBL/GenBank/DDBJ databases">
        <authorList>
            <person name="Vasarhelyi B.M."/>
            <person name="Deshmukh S."/>
            <person name="Balint B."/>
            <person name="Kukolya J."/>
        </authorList>
    </citation>
    <scope>NUCLEOTIDE SEQUENCE</scope>
    <source>
        <strain evidence="2">KB22</strain>
    </source>
</reference>
<sequence length="59" mass="6312">MKSNKLNYQSPVLEATFLEMEQGIAAVSTTVSVGSGTDPYTPEVTDWTVGGFDNQNGDL</sequence>
<keyword evidence="3" id="KW-1185">Reference proteome</keyword>
<dbReference type="AlphaFoldDB" id="A0A928UW84"/>
<evidence type="ECO:0000256" key="1">
    <source>
        <dbReference type="SAM" id="MobiDB-lite"/>
    </source>
</evidence>
<dbReference type="RefSeq" id="WP_196933991.1">
    <property type="nucleotide sequence ID" value="NZ_MU158697.1"/>
</dbReference>
<gene>
    <name evidence="2" type="ORF">C4F49_09130</name>
</gene>
<name>A0A928UW84_9SPHI</name>
<proteinExistence type="predicted"/>
<protein>
    <submittedName>
        <fullName evidence="2">Uncharacterized protein</fullName>
    </submittedName>
</protein>
<dbReference type="EMBL" id="PRDK01000005">
    <property type="protein sequence ID" value="MBE8713842.1"/>
    <property type="molecule type" value="Genomic_DNA"/>
</dbReference>
<dbReference type="Proteomes" id="UP000616201">
    <property type="component" value="Unassembled WGS sequence"/>
</dbReference>
<comment type="caution">
    <text evidence="2">The sequence shown here is derived from an EMBL/GenBank/DDBJ whole genome shotgun (WGS) entry which is preliminary data.</text>
</comment>
<organism evidence="2 3">
    <name type="scientific">Sphingobacterium hungaricum</name>
    <dbReference type="NCBI Taxonomy" id="2082723"/>
    <lineage>
        <taxon>Bacteria</taxon>
        <taxon>Pseudomonadati</taxon>
        <taxon>Bacteroidota</taxon>
        <taxon>Sphingobacteriia</taxon>
        <taxon>Sphingobacteriales</taxon>
        <taxon>Sphingobacteriaceae</taxon>
        <taxon>Sphingobacterium</taxon>
    </lineage>
</organism>
<evidence type="ECO:0000313" key="3">
    <source>
        <dbReference type="Proteomes" id="UP000616201"/>
    </source>
</evidence>
<feature type="region of interest" description="Disordered" evidence="1">
    <location>
        <begin position="34"/>
        <end position="59"/>
    </location>
</feature>
<evidence type="ECO:0000313" key="2">
    <source>
        <dbReference type="EMBL" id="MBE8713842.1"/>
    </source>
</evidence>
<accession>A0A928UW84</accession>